<comment type="caution">
    <text evidence="1">The sequence shown here is derived from an EMBL/GenBank/DDBJ whole genome shotgun (WGS) entry which is preliminary data.</text>
</comment>
<proteinExistence type="predicted"/>
<evidence type="ECO:0000313" key="1">
    <source>
        <dbReference type="EMBL" id="MBD8129065.1"/>
    </source>
</evidence>
<keyword evidence="2" id="KW-1185">Reference proteome</keyword>
<sequence length="347" mass="38578">MSLGAMQWVKKVKTGRSSAKAVLTWLADMCGPDLTTYPSITALAEATELDKKTVQSCLQYLIAQGFIEDTGERRGRTRQIPVYRLLGVEEGVADAEYTQIRERSQKREGLNKPKNGDVKPNTPKSGCVKNDQTIPFFPLNDPKNGIRNPPEEPKDLNPIHSVSKISPGESLPARGGADYPGQAGELFSASPPAGKFAMHPGWELSPDFERYAALWGRAVPDGMNRQNWQPVLNSFIAYWQAEGKFFHQVQWEQKFASQLQRAAVEKRNTRGNKHAEPDTESTANAAVQQIRAARDRQQRVRGQSLGILGNHGGDLLQPVDNQKRLGTLRPLDCPGREPDQHPDDEHL</sequence>
<organism evidence="1 2">
    <name type="scientific">Enterobacter agglomerans</name>
    <name type="common">Erwinia herbicola</name>
    <name type="synonym">Pantoea agglomerans</name>
    <dbReference type="NCBI Taxonomy" id="549"/>
    <lineage>
        <taxon>Bacteria</taxon>
        <taxon>Pseudomonadati</taxon>
        <taxon>Pseudomonadota</taxon>
        <taxon>Gammaproteobacteria</taxon>
        <taxon>Enterobacterales</taxon>
        <taxon>Erwiniaceae</taxon>
        <taxon>Pantoea</taxon>
        <taxon>Pantoea agglomerans group</taxon>
    </lineage>
</organism>
<accession>A0ACC5PVD3</accession>
<protein>
    <submittedName>
        <fullName evidence="1">Helix-turn-helix domain-containing protein</fullName>
    </submittedName>
</protein>
<name>A0ACC5PVD3_ENTAG</name>
<evidence type="ECO:0000313" key="2">
    <source>
        <dbReference type="Proteomes" id="UP000610459"/>
    </source>
</evidence>
<dbReference type="EMBL" id="JACYNR010000031">
    <property type="protein sequence ID" value="MBD8129065.1"/>
    <property type="molecule type" value="Genomic_DNA"/>
</dbReference>
<reference evidence="1 2" key="1">
    <citation type="journal article" date="2020" name="FEMS Microbiol. Ecol.">
        <title>Temporal dynamics of bacterial communities during seed development and maturation.</title>
        <authorList>
            <person name="Chesneau G."/>
            <person name="Torres-Cortes G."/>
            <person name="Briand M."/>
            <person name="Darrasse A."/>
            <person name="Preveaux A."/>
            <person name="Marais C."/>
            <person name="Jacques M.A."/>
            <person name="Shade A."/>
            <person name="Barret M."/>
        </authorList>
    </citation>
    <scope>NUCLEOTIDE SEQUENCE [LARGE SCALE GENOMIC DNA]</scope>
    <source>
        <strain evidence="1 2">CFBP13709</strain>
    </source>
</reference>
<dbReference type="Proteomes" id="UP000610459">
    <property type="component" value="Unassembled WGS sequence"/>
</dbReference>
<gene>
    <name evidence="1" type="ORF">IFT41_23495</name>
</gene>